<dbReference type="KEGG" id="rhoz:GXP67_11930"/>
<dbReference type="AlphaFoldDB" id="A0A6C0GHW5"/>
<evidence type="ECO:0000313" key="8">
    <source>
        <dbReference type="EMBL" id="QHT67293.1"/>
    </source>
</evidence>
<keyword evidence="3" id="KW-0597">Phosphoprotein</keyword>
<evidence type="ECO:0000313" key="9">
    <source>
        <dbReference type="Proteomes" id="UP000480178"/>
    </source>
</evidence>
<feature type="domain" description="Histidine kinase" evidence="6">
    <location>
        <begin position="505"/>
        <end position="719"/>
    </location>
</feature>
<keyword evidence="4" id="KW-0808">Transferase</keyword>
<dbReference type="InterPro" id="IPR003661">
    <property type="entry name" value="HisK_dim/P_dom"/>
</dbReference>
<evidence type="ECO:0000256" key="3">
    <source>
        <dbReference type="ARBA" id="ARBA00022553"/>
    </source>
</evidence>
<dbReference type="SUPFAM" id="SSF47384">
    <property type="entry name" value="Homodimeric domain of signal transducing histidine kinase"/>
    <property type="match status" value="1"/>
</dbReference>
<dbReference type="Gene3D" id="3.30.565.10">
    <property type="entry name" value="Histidine kinase-like ATPase, C-terminal domain"/>
    <property type="match status" value="1"/>
</dbReference>
<dbReference type="SMART" id="SM00388">
    <property type="entry name" value="HisKA"/>
    <property type="match status" value="1"/>
</dbReference>
<dbReference type="InterPro" id="IPR000014">
    <property type="entry name" value="PAS"/>
</dbReference>
<dbReference type="InterPro" id="IPR013656">
    <property type="entry name" value="PAS_4"/>
</dbReference>
<protein>
    <recommendedName>
        <fullName evidence="2">histidine kinase</fullName>
        <ecNumber evidence="2">2.7.13.3</ecNumber>
    </recommendedName>
</protein>
<dbReference type="InterPro" id="IPR005467">
    <property type="entry name" value="His_kinase_dom"/>
</dbReference>
<dbReference type="PROSITE" id="PS50109">
    <property type="entry name" value="HIS_KIN"/>
    <property type="match status" value="1"/>
</dbReference>
<dbReference type="InterPro" id="IPR052162">
    <property type="entry name" value="Sensor_kinase/Photoreceptor"/>
</dbReference>
<dbReference type="CDD" id="cd00082">
    <property type="entry name" value="HisKA"/>
    <property type="match status" value="1"/>
</dbReference>
<dbReference type="PANTHER" id="PTHR43304:SF1">
    <property type="entry name" value="PAC DOMAIN-CONTAINING PROTEIN"/>
    <property type="match status" value="1"/>
</dbReference>
<dbReference type="InterPro" id="IPR004358">
    <property type="entry name" value="Sig_transdc_His_kin-like_C"/>
</dbReference>
<dbReference type="InterPro" id="IPR000700">
    <property type="entry name" value="PAS-assoc_C"/>
</dbReference>
<dbReference type="EMBL" id="CP048222">
    <property type="protein sequence ID" value="QHT67293.1"/>
    <property type="molecule type" value="Genomic_DNA"/>
</dbReference>
<dbReference type="SUPFAM" id="SSF55874">
    <property type="entry name" value="ATPase domain of HSP90 chaperone/DNA topoisomerase II/histidine kinase"/>
    <property type="match status" value="1"/>
</dbReference>
<dbReference type="PROSITE" id="PS50113">
    <property type="entry name" value="PAC"/>
    <property type="match status" value="1"/>
</dbReference>
<dbReference type="GO" id="GO:0000155">
    <property type="term" value="F:phosphorelay sensor kinase activity"/>
    <property type="evidence" value="ECO:0007669"/>
    <property type="project" value="InterPro"/>
</dbReference>
<evidence type="ECO:0000256" key="4">
    <source>
        <dbReference type="ARBA" id="ARBA00022679"/>
    </source>
</evidence>
<feature type="domain" description="PAC" evidence="7">
    <location>
        <begin position="418"/>
        <end position="473"/>
    </location>
</feature>
<comment type="catalytic activity">
    <reaction evidence="1">
        <text>ATP + protein L-histidine = ADP + protein N-phospho-L-histidine.</text>
        <dbReference type="EC" id="2.7.13.3"/>
    </reaction>
</comment>
<accession>A0A6C0GHW5</accession>
<dbReference type="SUPFAM" id="SSF55785">
    <property type="entry name" value="PYP-like sensor domain (PAS domain)"/>
    <property type="match status" value="1"/>
</dbReference>
<dbReference type="SMART" id="SM00387">
    <property type="entry name" value="HATPase_c"/>
    <property type="match status" value="1"/>
</dbReference>
<evidence type="ECO:0000256" key="5">
    <source>
        <dbReference type="ARBA" id="ARBA00022777"/>
    </source>
</evidence>
<dbReference type="PANTHER" id="PTHR43304">
    <property type="entry name" value="PHYTOCHROME-LIKE PROTEIN CPH1"/>
    <property type="match status" value="1"/>
</dbReference>
<name>A0A6C0GHW5_9BACT</name>
<dbReference type="PRINTS" id="PR00344">
    <property type="entry name" value="BCTRLSENSOR"/>
</dbReference>
<sequence>MHVNDPASKASFAHYTDTLFQGGGQMGELMRAFNWEKHPLGHPQQWPHSLQNLIRLLLNSHYPMFIWWSRDLYMFHNDPYLPALGKKHPQALGAKASQMWSEIWWQIGDIVERILSGGAPFYAEDLLIQLERKGFMEETYWTFSYNPAFTDWATVGGIFCVCHETTPSVLSKRRLNTLKSLAEVAPLSQTLEQVSHFSCQALDQNREDIPFGLIYLLEENNKKARLTGQTSSLPAEALPPLLDLTIAQEQVSESIKEVMQSKNKQVITYHLPSGKSPLSANSFQIAILPLVKPGSDMVIGFFMAAISGQLEYNTDYENFQELVAGHIATALTHVYNQKETDRQREQLHSLFLQAPAPIVILNGEELVFELVNPAYQQIFPGRTLLGKPLLEALPEVRDTPIASILQQVYQTGETFVAQEMPLMLARHQDGPLEEIYWTFIYQARRNRQGEVNGVLAFAHEVTNQVLARRQLEESARQVVQSNQQLALANEHLQRINNDLDNFVYTASHDLKAPILNIEGLLKALERQIGKESLQKDAVGQIYQLLNSSVNRFKTTIRDLTEVARISKESSEDVISIDLSQVLEEVLQDLAPQRQESGAHLTIELDCPSLFFSRKNLKSILYNLLSNAFKYHSPERELQVHIKCRIQGDYYELTVGDNGMGMDMRQEEKIFALFKRLHAHVEGTGIGLYIVKKIIENAGGRIVVESQVGVGSTFKVYLKQ</sequence>
<dbReference type="SMART" id="SM00091">
    <property type="entry name" value="PAS"/>
    <property type="match status" value="1"/>
</dbReference>
<proteinExistence type="predicted"/>
<dbReference type="Pfam" id="PF02518">
    <property type="entry name" value="HATPase_c"/>
    <property type="match status" value="1"/>
</dbReference>
<dbReference type="InterPro" id="IPR036097">
    <property type="entry name" value="HisK_dim/P_sf"/>
</dbReference>
<evidence type="ECO:0000256" key="1">
    <source>
        <dbReference type="ARBA" id="ARBA00000085"/>
    </source>
</evidence>
<dbReference type="InterPro" id="IPR036890">
    <property type="entry name" value="HATPase_C_sf"/>
</dbReference>
<organism evidence="8 9">
    <name type="scientific">Rhodocytophaga rosea</name>
    <dbReference type="NCBI Taxonomy" id="2704465"/>
    <lineage>
        <taxon>Bacteria</taxon>
        <taxon>Pseudomonadati</taxon>
        <taxon>Bacteroidota</taxon>
        <taxon>Cytophagia</taxon>
        <taxon>Cytophagales</taxon>
        <taxon>Rhodocytophagaceae</taxon>
        <taxon>Rhodocytophaga</taxon>
    </lineage>
</organism>
<dbReference type="InterPro" id="IPR035965">
    <property type="entry name" value="PAS-like_dom_sf"/>
</dbReference>
<dbReference type="Proteomes" id="UP000480178">
    <property type="component" value="Chromosome"/>
</dbReference>
<reference evidence="8 9" key="1">
    <citation type="submission" date="2020-01" db="EMBL/GenBank/DDBJ databases">
        <authorList>
            <person name="Kim M.K."/>
        </authorList>
    </citation>
    <scope>NUCLEOTIDE SEQUENCE [LARGE SCALE GENOMIC DNA]</scope>
    <source>
        <strain evidence="8 9">172606-1</strain>
    </source>
</reference>
<dbReference type="EC" id="2.7.13.3" evidence="2"/>
<dbReference type="Gene3D" id="3.30.450.20">
    <property type="entry name" value="PAS domain"/>
    <property type="match status" value="2"/>
</dbReference>
<keyword evidence="9" id="KW-1185">Reference proteome</keyword>
<dbReference type="InterPro" id="IPR003594">
    <property type="entry name" value="HATPase_dom"/>
</dbReference>
<evidence type="ECO:0000256" key="2">
    <source>
        <dbReference type="ARBA" id="ARBA00012438"/>
    </source>
</evidence>
<evidence type="ECO:0000259" key="6">
    <source>
        <dbReference type="PROSITE" id="PS50109"/>
    </source>
</evidence>
<evidence type="ECO:0000259" key="7">
    <source>
        <dbReference type="PROSITE" id="PS50113"/>
    </source>
</evidence>
<dbReference type="Pfam" id="PF08448">
    <property type="entry name" value="PAS_4"/>
    <property type="match status" value="1"/>
</dbReference>
<keyword evidence="5" id="KW-0418">Kinase</keyword>
<gene>
    <name evidence="8" type="ORF">GXP67_11930</name>
</gene>
<dbReference type="RefSeq" id="WP_162443331.1">
    <property type="nucleotide sequence ID" value="NZ_CP048222.1"/>
</dbReference>
<dbReference type="Gene3D" id="1.10.287.130">
    <property type="match status" value="1"/>
</dbReference>